<sequence>MLGSFGPDWFWCGLWIDRNPVNSSEFPPENLFKTPPGSRSGASGSFSFGTGCFLCRLGCYDSSQLSKQIFVENVLDQMVLEQMAHELFN</sequence>
<keyword evidence="2" id="KW-1185">Reference proteome</keyword>
<dbReference type="EMBL" id="JAHUTJ010001761">
    <property type="protein sequence ID" value="MED6264856.1"/>
    <property type="molecule type" value="Genomic_DNA"/>
</dbReference>
<evidence type="ECO:0000313" key="2">
    <source>
        <dbReference type="Proteomes" id="UP001352852"/>
    </source>
</evidence>
<proteinExistence type="predicted"/>
<name>A0ABU7CRT5_9TELE</name>
<gene>
    <name evidence="1" type="ORF">CHARACLAT_019429</name>
</gene>
<organism evidence="1 2">
    <name type="scientific">Characodon lateralis</name>
    <dbReference type="NCBI Taxonomy" id="208331"/>
    <lineage>
        <taxon>Eukaryota</taxon>
        <taxon>Metazoa</taxon>
        <taxon>Chordata</taxon>
        <taxon>Craniata</taxon>
        <taxon>Vertebrata</taxon>
        <taxon>Euteleostomi</taxon>
        <taxon>Actinopterygii</taxon>
        <taxon>Neopterygii</taxon>
        <taxon>Teleostei</taxon>
        <taxon>Neoteleostei</taxon>
        <taxon>Acanthomorphata</taxon>
        <taxon>Ovalentaria</taxon>
        <taxon>Atherinomorphae</taxon>
        <taxon>Cyprinodontiformes</taxon>
        <taxon>Goodeidae</taxon>
        <taxon>Characodon</taxon>
    </lineage>
</organism>
<dbReference type="Proteomes" id="UP001352852">
    <property type="component" value="Unassembled WGS sequence"/>
</dbReference>
<protein>
    <submittedName>
        <fullName evidence="1">Uncharacterized protein</fullName>
    </submittedName>
</protein>
<accession>A0ABU7CRT5</accession>
<comment type="caution">
    <text evidence="1">The sequence shown here is derived from an EMBL/GenBank/DDBJ whole genome shotgun (WGS) entry which is preliminary data.</text>
</comment>
<reference evidence="1 2" key="1">
    <citation type="submission" date="2021-06" db="EMBL/GenBank/DDBJ databases">
        <authorList>
            <person name="Palmer J.M."/>
        </authorList>
    </citation>
    <scope>NUCLEOTIDE SEQUENCE [LARGE SCALE GENOMIC DNA]</scope>
    <source>
        <strain evidence="1 2">CL_MEX2019</strain>
        <tissue evidence="1">Muscle</tissue>
    </source>
</reference>
<evidence type="ECO:0000313" key="1">
    <source>
        <dbReference type="EMBL" id="MED6264856.1"/>
    </source>
</evidence>